<organism evidence="2 3">
    <name type="scientific">Thalassiosira oceanica</name>
    <name type="common">Marine diatom</name>
    <dbReference type="NCBI Taxonomy" id="159749"/>
    <lineage>
        <taxon>Eukaryota</taxon>
        <taxon>Sar</taxon>
        <taxon>Stramenopiles</taxon>
        <taxon>Ochrophyta</taxon>
        <taxon>Bacillariophyta</taxon>
        <taxon>Coscinodiscophyceae</taxon>
        <taxon>Thalassiosirophycidae</taxon>
        <taxon>Thalassiosirales</taxon>
        <taxon>Thalassiosiraceae</taxon>
        <taxon>Thalassiosira</taxon>
    </lineage>
</organism>
<dbReference type="EMBL" id="AGNL01001435">
    <property type="protein sequence ID" value="EJK76999.1"/>
    <property type="molecule type" value="Genomic_DNA"/>
</dbReference>
<gene>
    <name evidence="2" type="ORF">THAOC_01199</name>
</gene>
<evidence type="ECO:0000313" key="3">
    <source>
        <dbReference type="Proteomes" id="UP000266841"/>
    </source>
</evidence>
<evidence type="ECO:0008006" key="4">
    <source>
        <dbReference type="Google" id="ProtNLM"/>
    </source>
</evidence>
<feature type="non-terminal residue" evidence="2">
    <location>
        <position position="1"/>
    </location>
</feature>
<dbReference type="AlphaFoldDB" id="K0TIT6"/>
<dbReference type="Proteomes" id="UP000266841">
    <property type="component" value="Unassembled WGS sequence"/>
</dbReference>
<reference evidence="2 3" key="1">
    <citation type="journal article" date="2012" name="Genome Biol.">
        <title>Genome and low-iron response of an oceanic diatom adapted to chronic iron limitation.</title>
        <authorList>
            <person name="Lommer M."/>
            <person name="Specht M."/>
            <person name="Roy A.S."/>
            <person name="Kraemer L."/>
            <person name="Andreson R."/>
            <person name="Gutowska M.A."/>
            <person name="Wolf J."/>
            <person name="Bergner S.V."/>
            <person name="Schilhabel M.B."/>
            <person name="Klostermeier U.C."/>
            <person name="Beiko R.G."/>
            <person name="Rosenstiel P."/>
            <person name="Hippler M."/>
            <person name="Laroche J."/>
        </authorList>
    </citation>
    <scope>NUCLEOTIDE SEQUENCE [LARGE SCALE GENOMIC DNA]</scope>
    <source>
        <strain evidence="2 3">CCMP1005</strain>
    </source>
</reference>
<accession>K0TIT6</accession>
<evidence type="ECO:0000313" key="2">
    <source>
        <dbReference type="EMBL" id="EJK76999.1"/>
    </source>
</evidence>
<sequence>PGRGPSLRSQKIQNDPGEFENIGARDGDRRRHGSWAPPRRPESARGVHPRLCHLRRLLPGGRGAAKLNRRGRGARRGGSRLGYQLCRPLRSRVTGGLRDDRPPGPRGDYYPAAFDPRAYASADGADASCDDVLLFIPSSNVRTVEGQLGSYLVAALAATFADHALVILDDPADDLFGTGRAGSSGGGLASLIDHPDELSRRCPVPCAGTFGYDDWEARSWPGPVTPVLCSESTQNVLVINGDTAEAYLATLTADMSHRSTGEAVSAAFRWATRLGARADEAAVLSTMTDGKQILDYACGLLARSGLLRLSPEVAKDVASFLWKDGKDGRGAQQWDAFVMTDDQIPLDSYLSRLTDECRHHEVYVATNSTDRMREQIAGLPRHKEGWERGCATFTFSVVHGTDPAWSLYQNTVIALSRLVVLARSQRLVADPGSDRHMYALLRFFRRRIRGSHDVMRSRSVGDGGGGEEGSTFIEGLEAVAEGEAGEVEIYAVYPRSKYGEVQTWSGIGDDSLYGNGKEVEGGLRGGLPTWLPSSFDKTREENDSPAILPGLARTWSRFFNRPNDVTPPPIVFIGLNYEMGNGASAKIIPFLCHKNERIIILTNTAQPAAESGSLGQCVETVNIADTYERSVSEMPYDTRIDGFMEVQKVFYDRWYVLRDWMRATNTEWVFTMDSDTIMTLNMADFFRDNFEVLSQRKYWVAYEPPRSTFAESLLTLDFLNDVTSFWNILHRLEEPRFWSEQDNKDMHLSRSGYNDMLSLGHYIHLSEGPGMEKCWGWEDESSREPSSCSTGYGYKPILERLRLHGVQARYKPGSFLFNETQHSEISDAIGVADKNYMHDPMNFFEMKGGGRGQKQLRFDYGKPQMLLKNGSWYPIWAYILEDGMERCVDSHLERILQQRTCTCTDFCCNSCQ</sequence>
<keyword evidence="3" id="KW-1185">Reference proteome</keyword>
<protein>
    <recommendedName>
        <fullName evidence="4">Nucleotide-diphospho-sugar transferase domain-containing protein</fullName>
    </recommendedName>
</protein>
<feature type="region of interest" description="Disordered" evidence="1">
    <location>
        <begin position="1"/>
        <end position="47"/>
    </location>
</feature>
<proteinExistence type="predicted"/>
<name>K0TIT6_THAOC</name>
<comment type="caution">
    <text evidence="2">The sequence shown here is derived from an EMBL/GenBank/DDBJ whole genome shotgun (WGS) entry which is preliminary data.</text>
</comment>
<evidence type="ECO:0000256" key="1">
    <source>
        <dbReference type="SAM" id="MobiDB-lite"/>
    </source>
</evidence>